<dbReference type="EMBL" id="CAACYI010000001">
    <property type="protein sequence ID" value="VFB17279.1"/>
    <property type="molecule type" value="Genomic_DNA"/>
</dbReference>
<dbReference type="InterPro" id="IPR050640">
    <property type="entry name" value="Bact_2-comp_sensor_kinase"/>
</dbReference>
<dbReference type="RefSeq" id="WP_131749855.1">
    <property type="nucleotide sequence ID" value="NZ_CAACYI010000001.1"/>
</dbReference>
<keyword evidence="6" id="KW-1185">Reference proteome</keyword>
<dbReference type="Pfam" id="PF10114">
    <property type="entry name" value="PocR"/>
    <property type="match status" value="1"/>
</dbReference>
<evidence type="ECO:0000313" key="5">
    <source>
        <dbReference type="EMBL" id="VFB17279.1"/>
    </source>
</evidence>
<reference evidence="5 6" key="1">
    <citation type="submission" date="2019-02" db="EMBL/GenBank/DDBJ databases">
        <authorList>
            <consortium name="Pathogen Informatics"/>
        </authorList>
    </citation>
    <scope>NUCLEOTIDE SEQUENCE [LARGE SCALE GENOMIC DNA]</scope>
    <source>
        <strain evidence="5 6">3012STDY7089603</strain>
    </source>
</reference>
<evidence type="ECO:0000256" key="2">
    <source>
        <dbReference type="ARBA" id="ARBA00023012"/>
    </source>
</evidence>
<dbReference type="InterPro" id="IPR018771">
    <property type="entry name" value="PocR_dom"/>
</dbReference>
<proteinExistence type="predicted"/>
<dbReference type="InterPro" id="IPR003594">
    <property type="entry name" value="HATPase_dom"/>
</dbReference>
<keyword evidence="5" id="KW-0808">Transferase</keyword>
<dbReference type="Proteomes" id="UP000377798">
    <property type="component" value="Unassembled WGS sequence"/>
</dbReference>
<sequence length="419" mass="47848">MVELTSLSDIVDLQVLQDMQDSFSDITKLAMIIVDYQGSPITNYSNFTPHCKYLRSREKCRELCFESDAVSGAKATRKSAPYIFTCYSGLVDISIPIIFERKMMGYILAGQVRVKDHKYCENVLEGKEDAQGILNSPERKKLFQETPVLTKEEVERASKMIHVFCNYIVEMAVSKSSQRKLTERNQQLRKEMQEKLEMEKILRESEVKILKSQVNPHFFFNILNNIKNLALIEEAPKTTEMIFTFTDMLRYTMGISKKFVTIGDEIDYARSYLQIQKMRFGDNLTYTIQIDENLLGTPCPYLIVQPLVANAIDHGIFESKSSGHVSLRLYQEGDRAILEVEDNGVGMKQETIDSVFASKLEAVDSERGMGIGLINIHRRLQYAYGPSWGLNFASKKNSFTRVQIGLDLNGGLNDYDFIS</sequence>
<dbReference type="Gene3D" id="3.30.565.10">
    <property type="entry name" value="Histidine kinase-like ATPase, C-terminal domain"/>
    <property type="match status" value="1"/>
</dbReference>
<evidence type="ECO:0000259" key="4">
    <source>
        <dbReference type="PROSITE" id="PS50109"/>
    </source>
</evidence>
<dbReference type="EC" id="2.7.13.3" evidence="5"/>
<comment type="caution">
    <text evidence="5">The sequence shown here is derived from an EMBL/GenBank/DDBJ whole genome shotgun (WGS) entry which is preliminary data.</text>
</comment>
<dbReference type="InterPro" id="IPR010559">
    <property type="entry name" value="Sig_transdc_His_kin_internal"/>
</dbReference>
<dbReference type="AlphaFoldDB" id="A0A8H2QZ01"/>
<dbReference type="Pfam" id="PF06580">
    <property type="entry name" value="His_kinase"/>
    <property type="match status" value="1"/>
</dbReference>
<dbReference type="GO" id="GO:0016020">
    <property type="term" value="C:membrane"/>
    <property type="evidence" value="ECO:0007669"/>
    <property type="project" value="InterPro"/>
</dbReference>
<dbReference type="PROSITE" id="PS50109">
    <property type="entry name" value="HIS_KIN"/>
    <property type="match status" value="1"/>
</dbReference>
<feature type="domain" description="Histidine kinase" evidence="4">
    <location>
        <begin position="303"/>
        <end position="410"/>
    </location>
</feature>
<evidence type="ECO:0000313" key="6">
    <source>
        <dbReference type="Proteomes" id="UP000377798"/>
    </source>
</evidence>
<keyword evidence="3" id="KW-0175">Coiled coil</keyword>
<dbReference type="GO" id="GO:0000155">
    <property type="term" value="F:phosphorelay sensor kinase activity"/>
    <property type="evidence" value="ECO:0007669"/>
    <property type="project" value="InterPro"/>
</dbReference>
<dbReference type="SUPFAM" id="SSF55874">
    <property type="entry name" value="ATPase domain of HSP90 chaperone/DNA topoisomerase II/histidine kinase"/>
    <property type="match status" value="1"/>
</dbReference>
<keyword evidence="2" id="KW-0902">Two-component regulatory system</keyword>
<evidence type="ECO:0000256" key="1">
    <source>
        <dbReference type="ARBA" id="ARBA00022777"/>
    </source>
</evidence>
<protein>
    <submittedName>
        <fullName evidence="5">Probable sensor-like histidine kinase YehU</fullName>
        <ecNumber evidence="5">2.7.13.3</ecNumber>
    </submittedName>
</protein>
<dbReference type="Pfam" id="PF02518">
    <property type="entry name" value="HATPase_c"/>
    <property type="match status" value="1"/>
</dbReference>
<dbReference type="SMART" id="SM00387">
    <property type="entry name" value="HATPase_c"/>
    <property type="match status" value="1"/>
</dbReference>
<gene>
    <name evidence="5" type="primary">yehU</name>
    <name evidence="5" type="ORF">NCTC13150_01866</name>
</gene>
<dbReference type="PANTHER" id="PTHR34220">
    <property type="entry name" value="SENSOR HISTIDINE KINASE YPDA"/>
    <property type="match status" value="1"/>
</dbReference>
<feature type="coiled-coil region" evidence="3">
    <location>
        <begin position="178"/>
        <end position="205"/>
    </location>
</feature>
<dbReference type="InterPro" id="IPR005467">
    <property type="entry name" value="His_kinase_dom"/>
</dbReference>
<organism evidence="5 6">
    <name type="scientific">Urinicoccus massiliensis</name>
    <dbReference type="NCBI Taxonomy" id="1723382"/>
    <lineage>
        <taxon>Bacteria</taxon>
        <taxon>Bacillati</taxon>
        <taxon>Bacillota</taxon>
        <taxon>Tissierellia</taxon>
        <taxon>Tissierellales</taxon>
        <taxon>Peptoniphilaceae</taxon>
        <taxon>Urinicoccus</taxon>
    </lineage>
</organism>
<evidence type="ECO:0000256" key="3">
    <source>
        <dbReference type="SAM" id="Coils"/>
    </source>
</evidence>
<name>A0A8H2QZ01_9FIRM</name>
<dbReference type="InterPro" id="IPR036890">
    <property type="entry name" value="HATPase_C_sf"/>
</dbReference>
<keyword evidence="1 5" id="KW-0418">Kinase</keyword>
<accession>A0A8H2QZ01</accession>
<dbReference type="PANTHER" id="PTHR34220:SF7">
    <property type="entry name" value="SENSOR HISTIDINE KINASE YPDA"/>
    <property type="match status" value="1"/>
</dbReference>